<name>A0A074WY52_9PEZI</name>
<accession>A0A074WY52</accession>
<dbReference type="Proteomes" id="UP000027730">
    <property type="component" value="Unassembled WGS sequence"/>
</dbReference>
<feature type="region of interest" description="Disordered" evidence="1">
    <location>
        <begin position="48"/>
        <end position="78"/>
    </location>
</feature>
<dbReference type="AlphaFoldDB" id="A0A074WY52"/>
<gene>
    <name evidence="2" type="ORF">M436DRAFT_78205</name>
</gene>
<dbReference type="GeneID" id="25416177"/>
<proteinExistence type="predicted"/>
<protein>
    <submittedName>
        <fullName evidence="2">Uncharacterized protein</fullName>
    </submittedName>
</protein>
<feature type="compositionally biased region" description="Polar residues" evidence="1">
    <location>
        <begin position="52"/>
        <end position="63"/>
    </location>
</feature>
<evidence type="ECO:0000313" key="3">
    <source>
        <dbReference type="Proteomes" id="UP000027730"/>
    </source>
</evidence>
<evidence type="ECO:0000256" key="1">
    <source>
        <dbReference type="SAM" id="MobiDB-lite"/>
    </source>
</evidence>
<reference evidence="2 3" key="1">
    <citation type="journal article" date="2014" name="BMC Genomics">
        <title>Genome sequencing of four Aureobasidium pullulans varieties: biotechnological potential, stress tolerance, and description of new species.</title>
        <authorList>
            <person name="Gostin Ar C."/>
            <person name="Ohm R.A."/>
            <person name="Kogej T."/>
            <person name="Sonjak S."/>
            <person name="Turk M."/>
            <person name="Zajc J."/>
            <person name="Zalar P."/>
            <person name="Grube M."/>
            <person name="Sun H."/>
            <person name="Han J."/>
            <person name="Sharma A."/>
            <person name="Chiniquy J."/>
            <person name="Ngan C.Y."/>
            <person name="Lipzen A."/>
            <person name="Barry K."/>
            <person name="Grigoriev I.V."/>
            <person name="Gunde-Cimerman N."/>
        </authorList>
    </citation>
    <scope>NUCLEOTIDE SEQUENCE [LARGE SCALE GENOMIC DNA]</scope>
    <source>
        <strain evidence="2 3">CBS 147.97</strain>
    </source>
</reference>
<evidence type="ECO:0000313" key="2">
    <source>
        <dbReference type="EMBL" id="KEQ76454.1"/>
    </source>
</evidence>
<dbReference type="EMBL" id="KL584703">
    <property type="protein sequence ID" value="KEQ76454.1"/>
    <property type="molecule type" value="Genomic_DNA"/>
</dbReference>
<dbReference type="RefSeq" id="XP_013431292.1">
    <property type="nucleotide sequence ID" value="XM_013575838.1"/>
</dbReference>
<sequence>MGRTSRKVFADTDTEVEEIDATNSEDVLNAGLSVCPASGLTAGMSQGVRASAASTGTPGSRSNLPPHRAYEMPPMGSGKEFDKVTNRNGWRGIEPPHINLMYGPKAAEKHVKKYYGINVPMAAGFDMTLVSQAKVKKEGITAEVREHTDKGSRLKTTFSIQHKILEYSEGTGLPEMVEKIPIGSAKSVAVDKDDTDYD</sequence>
<dbReference type="HOGENOM" id="CLU_1377854_0_0_1"/>
<organism evidence="2 3">
    <name type="scientific">Aureobasidium namibiae CBS 147.97</name>
    <dbReference type="NCBI Taxonomy" id="1043004"/>
    <lineage>
        <taxon>Eukaryota</taxon>
        <taxon>Fungi</taxon>
        <taxon>Dikarya</taxon>
        <taxon>Ascomycota</taxon>
        <taxon>Pezizomycotina</taxon>
        <taxon>Dothideomycetes</taxon>
        <taxon>Dothideomycetidae</taxon>
        <taxon>Dothideales</taxon>
        <taxon>Saccotheciaceae</taxon>
        <taxon>Aureobasidium</taxon>
    </lineage>
</organism>
<keyword evidence="3" id="KW-1185">Reference proteome</keyword>